<protein>
    <submittedName>
        <fullName evidence="2">Uncharacterized protein</fullName>
    </submittedName>
</protein>
<organism evidence="2">
    <name type="scientific">Kwoniella pini CBS 10737</name>
    <dbReference type="NCBI Taxonomy" id="1296096"/>
    <lineage>
        <taxon>Eukaryota</taxon>
        <taxon>Fungi</taxon>
        <taxon>Dikarya</taxon>
        <taxon>Basidiomycota</taxon>
        <taxon>Agaricomycotina</taxon>
        <taxon>Tremellomycetes</taxon>
        <taxon>Tremellales</taxon>
        <taxon>Cryptococcaceae</taxon>
        <taxon>Kwoniella</taxon>
    </lineage>
</organism>
<dbReference type="GeneID" id="30173281"/>
<dbReference type="RefSeq" id="XP_019010443.1">
    <property type="nucleotide sequence ID" value="XM_019156641.1"/>
</dbReference>
<feature type="compositionally biased region" description="Basic and acidic residues" evidence="1">
    <location>
        <begin position="212"/>
        <end position="221"/>
    </location>
</feature>
<proteinExistence type="predicted"/>
<evidence type="ECO:0000313" key="4">
    <source>
        <dbReference type="Proteomes" id="UP000094020"/>
    </source>
</evidence>
<name>A0A1B9I128_9TREE</name>
<reference evidence="3" key="2">
    <citation type="submission" date="2013-07" db="EMBL/GenBank/DDBJ databases">
        <authorList>
            <consortium name="The Broad Institute Genome Sequencing Platform"/>
            <person name="Cuomo C."/>
            <person name="Litvintseva A."/>
            <person name="Chen Y."/>
            <person name="Heitman J."/>
            <person name="Sun S."/>
            <person name="Springer D."/>
            <person name="Dromer F."/>
            <person name="Young S.K."/>
            <person name="Zeng Q."/>
            <person name="Gargeya S."/>
            <person name="Fitzgerald M."/>
            <person name="Abouelleil A."/>
            <person name="Alvarado L."/>
            <person name="Berlin A.M."/>
            <person name="Chapman S.B."/>
            <person name="Dewar J."/>
            <person name="Goldberg J."/>
            <person name="Griggs A."/>
            <person name="Gujja S."/>
            <person name="Hansen M."/>
            <person name="Howarth C."/>
            <person name="Imamovic A."/>
            <person name="Larimer J."/>
            <person name="McCowan C."/>
            <person name="Murphy C."/>
            <person name="Pearson M."/>
            <person name="Priest M."/>
            <person name="Roberts A."/>
            <person name="Saif S."/>
            <person name="Shea T."/>
            <person name="Sykes S."/>
            <person name="Wortman J."/>
            <person name="Nusbaum C."/>
            <person name="Birren B."/>
        </authorList>
    </citation>
    <scope>NUCLEOTIDE SEQUENCE</scope>
    <source>
        <strain evidence="3">CBS 10737</strain>
    </source>
</reference>
<feature type="compositionally biased region" description="Low complexity" evidence="1">
    <location>
        <begin position="8"/>
        <end position="19"/>
    </location>
</feature>
<feature type="compositionally biased region" description="Polar residues" evidence="1">
    <location>
        <begin position="145"/>
        <end position="160"/>
    </location>
</feature>
<reference evidence="3" key="4">
    <citation type="submission" date="2024-02" db="EMBL/GenBank/DDBJ databases">
        <title>Comparative genomics of Cryptococcus and Kwoniella reveals pathogenesis evolution and contrasting modes of karyotype evolution via chromosome fusion or intercentromeric recombination.</title>
        <authorList>
            <person name="Coelho M.A."/>
            <person name="David-Palma M."/>
            <person name="Shea T."/>
            <person name="Bowers K."/>
            <person name="McGinley-Smith S."/>
            <person name="Mohammad A.W."/>
            <person name="Gnirke A."/>
            <person name="Yurkov A.M."/>
            <person name="Nowrousian M."/>
            <person name="Sun S."/>
            <person name="Cuomo C.A."/>
            <person name="Heitman J."/>
        </authorList>
    </citation>
    <scope>NUCLEOTIDE SEQUENCE</scope>
    <source>
        <strain evidence="3">CBS 10737</strain>
    </source>
</reference>
<feature type="region of interest" description="Disordered" evidence="1">
    <location>
        <begin position="1"/>
        <end position="160"/>
    </location>
</feature>
<reference evidence="2" key="3">
    <citation type="submission" date="2016-07" db="EMBL/GenBank/DDBJ databases">
        <title>Evolution of pathogenesis and genome organization in the Tremellales.</title>
        <authorList>
            <person name="Cuomo C."/>
            <person name="Litvintseva A."/>
            <person name="Heitman J."/>
            <person name="Chen Y."/>
            <person name="Sun S."/>
            <person name="Springer D."/>
            <person name="Dromer F."/>
            <person name="Young S."/>
            <person name="Zeng Q."/>
            <person name="Chapman S."/>
            <person name="Gujja S."/>
            <person name="Saif S."/>
            <person name="Birren B."/>
        </authorList>
    </citation>
    <scope>NUCLEOTIDE SEQUENCE</scope>
    <source>
        <strain evidence="2">CBS 10737</strain>
    </source>
</reference>
<dbReference type="KEGG" id="kpin:30173281"/>
<keyword evidence="4" id="KW-1185">Reference proteome</keyword>
<feature type="region of interest" description="Disordered" evidence="1">
    <location>
        <begin position="198"/>
        <end position="243"/>
    </location>
</feature>
<evidence type="ECO:0000256" key="1">
    <source>
        <dbReference type="SAM" id="MobiDB-lite"/>
    </source>
</evidence>
<gene>
    <name evidence="2" type="ORF">I206_04912</name>
    <name evidence="3" type="ORF">I206_106088</name>
</gene>
<evidence type="ECO:0000313" key="3">
    <source>
        <dbReference type="EMBL" id="WWC72128.1"/>
    </source>
</evidence>
<dbReference type="EMBL" id="CP144526">
    <property type="protein sequence ID" value="WWC72128.1"/>
    <property type="molecule type" value="Genomic_DNA"/>
</dbReference>
<sequence>MHRRHSSSDSFTSSSVPSRTSRHRTTDNVHRTRQLSTPNHDALVPGPSPSSLDRRGSASSSLGFIQSRPNMISSSPLASPTRPVAPSSSGSHRGVPNPLTSVTASGVSQIHRKKPVGYVSPVDDDLYDPYEAHPAAPVAERSDRQSLPPSQASASLEVGGQSSIVKQYVPPGFAEPTREVPWNREGPAMKTHGIAWLREGDPQELPTAPKGPRWEVARPPRPENVQGGSTWWESGSGGASYNV</sequence>
<dbReference type="STRING" id="1296096.A0A1B9I128"/>
<dbReference type="OrthoDB" id="2564196at2759"/>
<accession>A0A1B9I128</accession>
<dbReference type="EMBL" id="KI894012">
    <property type="protein sequence ID" value="OCF49224.1"/>
    <property type="molecule type" value="Genomic_DNA"/>
</dbReference>
<dbReference type="AlphaFoldDB" id="A0A1B9I128"/>
<dbReference type="Proteomes" id="UP000094020">
    <property type="component" value="Chromosome 8"/>
</dbReference>
<feature type="compositionally biased region" description="Polar residues" evidence="1">
    <location>
        <begin position="67"/>
        <end position="78"/>
    </location>
</feature>
<evidence type="ECO:0000313" key="2">
    <source>
        <dbReference type="EMBL" id="OCF49224.1"/>
    </source>
</evidence>
<feature type="compositionally biased region" description="Polar residues" evidence="1">
    <location>
        <begin position="98"/>
        <end position="108"/>
    </location>
</feature>
<reference evidence="2" key="1">
    <citation type="submission" date="2013-07" db="EMBL/GenBank/DDBJ databases">
        <title>The Genome Sequence of Cryptococcus pinus CBS10737.</title>
        <authorList>
            <consortium name="The Broad Institute Genome Sequencing Platform"/>
            <person name="Cuomo C."/>
            <person name="Litvintseva A."/>
            <person name="Chen Y."/>
            <person name="Heitman J."/>
            <person name="Sun S."/>
            <person name="Springer D."/>
            <person name="Dromer F."/>
            <person name="Young S.K."/>
            <person name="Zeng Q."/>
            <person name="Gargeya S."/>
            <person name="Fitzgerald M."/>
            <person name="Abouelleil A."/>
            <person name="Alvarado L."/>
            <person name="Berlin A.M."/>
            <person name="Chapman S.B."/>
            <person name="Dewar J."/>
            <person name="Goldberg J."/>
            <person name="Griggs A."/>
            <person name="Gujja S."/>
            <person name="Hansen M."/>
            <person name="Howarth C."/>
            <person name="Imamovic A."/>
            <person name="Larimer J."/>
            <person name="McCowan C."/>
            <person name="Murphy C."/>
            <person name="Pearson M."/>
            <person name="Priest M."/>
            <person name="Roberts A."/>
            <person name="Saif S."/>
            <person name="Shea T."/>
            <person name="Sykes S."/>
            <person name="Wortman J."/>
            <person name="Nusbaum C."/>
            <person name="Birren B."/>
        </authorList>
    </citation>
    <scope>NUCLEOTIDE SEQUENCE [LARGE SCALE GENOMIC DNA]</scope>
    <source>
        <strain evidence="2">CBS 10737</strain>
    </source>
</reference>